<reference evidence="3" key="2">
    <citation type="submission" date="2025-09" db="UniProtKB">
        <authorList>
            <consortium name="Ensembl"/>
        </authorList>
    </citation>
    <scope>IDENTIFICATION</scope>
</reference>
<accession>A0A3Q3IVQ3</accession>
<name>A0A3Q3IVQ3_MONAL</name>
<evidence type="ECO:0000313" key="3">
    <source>
        <dbReference type="Ensembl" id="ENSMALP00000009479.1"/>
    </source>
</evidence>
<organism evidence="3 4">
    <name type="scientific">Monopterus albus</name>
    <name type="common">Swamp eel</name>
    <dbReference type="NCBI Taxonomy" id="43700"/>
    <lineage>
        <taxon>Eukaryota</taxon>
        <taxon>Metazoa</taxon>
        <taxon>Chordata</taxon>
        <taxon>Craniata</taxon>
        <taxon>Vertebrata</taxon>
        <taxon>Euteleostomi</taxon>
        <taxon>Actinopterygii</taxon>
        <taxon>Neopterygii</taxon>
        <taxon>Teleostei</taxon>
        <taxon>Neoteleostei</taxon>
        <taxon>Acanthomorphata</taxon>
        <taxon>Anabantaria</taxon>
        <taxon>Synbranchiformes</taxon>
        <taxon>Synbranchidae</taxon>
        <taxon>Monopterus</taxon>
    </lineage>
</organism>
<keyword evidence="2" id="KW-0472">Membrane</keyword>
<proteinExistence type="predicted"/>
<keyword evidence="2" id="KW-0812">Transmembrane</keyword>
<feature type="transmembrane region" description="Helical" evidence="2">
    <location>
        <begin position="15"/>
        <end position="34"/>
    </location>
</feature>
<evidence type="ECO:0000313" key="4">
    <source>
        <dbReference type="Proteomes" id="UP000261600"/>
    </source>
</evidence>
<dbReference type="Proteomes" id="UP000261600">
    <property type="component" value="Unplaced"/>
</dbReference>
<feature type="compositionally biased region" description="Acidic residues" evidence="1">
    <location>
        <begin position="45"/>
        <end position="57"/>
    </location>
</feature>
<sequence>MSNPTFQKISMEIKYYQKLLLVLLCIIAVLMWCMTRQKGTYVTNEMDDDDNDVDNHDDESVGSNAALQIKEPLKSKDEE</sequence>
<feature type="region of interest" description="Disordered" evidence="1">
    <location>
        <begin position="43"/>
        <end position="79"/>
    </location>
</feature>
<dbReference type="Ensembl" id="ENSMALT00000009676.1">
    <property type="protein sequence ID" value="ENSMALP00000009479.1"/>
    <property type="gene ID" value="ENSMALG00000006741.1"/>
</dbReference>
<keyword evidence="2" id="KW-1133">Transmembrane helix</keyword>
<protein>
    <submittedName>
        <fullName evidence="3">Uncharacterized protein</fullName>
    </submittedName>
</protein>
<dbReference type="AlphaFoldDB" id="A0A3Q3IVQ3"/>
<reference evidence="3" key="1">
    <citation type="submission" date="2025-08" db="UniProtKB">
        <authorList>
            <consortium name="Ensembl"/>
        </authorList>
    </citation>
    <scope>IDENTIFICATION</scope>
</reference>
<evidence type="ECO:0000256" key="2">
    <source>
        <dbReference type="SAM" id="Phobius"/>
    </source>
</evidence>
<keyword evidence="4" id="KW-1185">Reference proteome</keyword>
<evidence type="ECO:0000256" key="1">
    <source>
        <dbReference type="SAM" id="MobiDB-lite"/>
    </source>
</evidence>